<dbReference type="AlphaFoldDB" id="A0A099FCB3"/>
<dbReference type="EMBL" id="JRKS01000010">
    <property type="protein sequence ID" value="KGJ08395.1"/>
    <property type="molecule type" value="Genomic_DNA"/>
</dbReference>
<comment type="caution">
    <text evidence="1">The sequence shown here is derived from an EMBL/GenBank/DDBJ whole genome shotgun (WGS) entry which is preliminary data.</text>
</comment>
<dbReference type="InterPro" id="IPR011049">
    <property type="entry name" value="Serralysin-like_metalloprot_C"/>
</dbReference>
<reference evidence="1 2" key="2">
    <citation type="submission" date="2014-10" db="EMBL/GenBank/DDBJ databases">
        <title>Paracoccus sanguinis sp. nov., isolated from clinical specimens of New York State patients.</title>
        <authorList>
            <person name="Mingle L.A."/>
            <person name="Cole J.A."/>
            <person name="Lapierre P."/>
            <person name="Musser K.A."/>
        </authorList>
    </citation>
    <scope>NUCLEOTIDE SEQUENCE [LARGE SCALE GENOMIC DNA]</scope>
    <source>
        <strain evidence="1 2">HAMBI 3106</strain>
    </source>
</reference>
<dbReference type="STRING" id="690417.IC63_05130"/>
<dbReference type="Gene3D" id="2.150.10.10">
    <property type="entry name" value="Serralysin-like metalloprotease, C-terminal"/>
    <property type="match status" value="1"/>
</dbReference>
<sequence>MSGGYGRDQFIFDGGRDMIRDFDAAQCELIRINVDGFDSYDDVMAVATQQGDDAVFTLGQWKVLTLDNVKLSELSADHFFFA</sequence>
<keyword evidence="2" id="KW-1185">Reference proteome</keyword>
<name>A0A099FCB3_9RHOB</name>
<evidence type="ECO:0000313" key="2">
    <source>
        <dbReference type="Proteomes" id="UP000029917"/>
    </source>
</evidence>
<evidence type="ECO:0008006" key="3">
    <source>
        <dbReference type="Google" id="ProtNLM"/>
    </source>
</evidence>
<gene>
    <name evidence="1" type="ORF">IC63_05130</name>
</gene>
<dbReference type="OrthoDB" id="423072at2"/>
<dbReference type="RefSeq" id="WP_036717504.1">
    <property type="nucleotide sequence ID" value="NZ_JRKS01000010.1"/>
</dbReference>
<organism evidence="1 2">
    <name type="scientific">Paracoccus sphaerophysae</name>
    <dbReference type="NCBI Taxonomy" id="690417"/>
    <lineage>
        <taxon>Bacteria</taxon>
        <taxon>Pseudomonadati</taxon>
        <taxon>Pseudomonadota</taxon>
        <taxon>Alphaproteobacteria</taxon>
        <taxon>Rhodobacterales</taxon>
        <taxon>Paracoccaceae</taxon>
        <taxon>Paracoccus</taxon>
    </lineage>
</organism>
<accession>A0A099FCB3</accession>
<evidence type="ECO:0000313" key="1">
    <source>
        <dbReference type="EMBL" id="KGJ08395.1"/>
    </source>
</evidence>
<dbReference type="Proteomes" id="UP000029917">
    <property type="component" value="Unassembled WGS sequence"/>
</dbReference>
<reference evidence="1 2" key="1">
    <citation type="submission" date="2014-09" db="EMBL/GenBank/DDBJ databases">
        <authorList>
            <person name="McGinnis J.M."/>
            <person name="Wolfgang W.J."/>
        </authorList>
    </citation>
    <scope>NUCLEOTIDE SEQUENCE [LARGE SCALE GENOMIC DNA]</scope>
    <source>
        <strain evidence="1 2">HAMBI 3106</strain>
    </source>
</reference>
<dbReference type="SUPFAM" id="SSF51120">
    <property type="entry name" value="beta-Roll"/>
    <property type="match status" value="1"/>
</dbReference>
<proteinExistence type="predicted"/>
<protein>
    <recommendedName>
        <fullName evidence="3">Haemolysin-type calcium binding-related domain-containing protein</fullName>
    </recommendedName>
</protein>